<accession>A0A0R2FPF2</accession>
<name>A0A0R2FPF2_9LACO</name>
<evidence type="ECO:0000313" key="2">
    <source>
        <dbReference type="Proteomes" id="UP000051727"/>
    </source>
</evidence>
<dbReference type="PATRIC" id="fig|1618.3.peg.2050"/>
<dbReference type="OrthoDB" id="9815108at2"/>
<dbReference type="EMBL" id="JQAR01000051">
    <property type="protein sequence ID" value="KRN26461.1"/>
    <property type="molecule type" value="Genomic_DNA"/>
</dbReference>
<proteinExistence type="predicted"/>
<dbReference type="AlphaFoldDB" id="A0A0R2FPF2"/>
<protein>
    <submittedName>
        <fullName evidence="1">Uncharacterized protein</fullName>
    </submittedName>
</protein>
<sequence>MSDPKNESNVASQVWMALTKVLPIEQNRKLMDAALENLFPVKGIATSYMYHHIAETLFETQQLS</sequence>
<dbReference type="STRING" id="1618.IV36_GL002011"/>
<gene>
    <name evidence="1" type="ORF">IV36_GL002011</name>
</gene>
<comment type="caution">
    <text evidence="1">The sequence shown here is derived from an EMBL/GenBank/DDBJ whole genome shotgun (WGS) entry which is preliminary data.</text>
</comment>
<reference evidence="1 2" key="1">
    <citation type="journal article" date="2015" name="Genome Announc.">
        <title>Expanding the biotechnology potential of lactobacilli through comparative genomics of 213 strains and associated genera.</title>
        <authorList>
            <person name="Sun Z."/>
            <person name="Harris H.M."/>
            <person name="McCann A."/>
            <person name="Guo C."/>
            <person name="Argimon S."/>
            <person name="Zhang W."/>
            <person name="Yang X."/>
            <person name="Jeffery I.B."/>
            <person name="Cooney J.C."/>
            <person name="Kagawa T.F."/>
            <person name="Liu W."/>
            <person name="Song Y."/>
            <person name="Salvetti E."/>
            <person name="Wrobel A."/>
            <person name="Rasinkangas P."/>
            <person name="Parkhill J."/>
            <person name="Rea M.C."/>
            <person name="O'Sullivan O."/>
            <person name="Ritari J."/>
            <person name="Douillard F.P."/>
            <person name="Paul Ross R."/>
            <person name="Yang R."/>
            <person name="Briner A.E."/>
            <person name="Felis G.E."/>
            <person name="de Vos W.M."/>
            <person name="Barrangou R."/>
            <person name="Klaenhammer T.R."/>
            <person name="Caufield P.W."/>
            <person name="Cui Y."/>
            <person name="Zhang H."/>
            <person name="O'Toole P.W."/>
        </authorList>
    </citation>
    <scope>NUCLEOTIDE SEQUENCE [LARGE SCALE GENOMIC DNA]</scope>
    <source>
        <strain evidence="1 2">ATCC 27304</strain>
    </source>
</reference>
<organism evidence="1 2">
    <name type="scientific">Liquorilactobacillus mali</name>
    <dbReference type="NCBI Taxonomy" id="1618"/>
    <lineage>
        <taxon>Bacteria</taxon>
        <taxon>Bacillati</taxon>
        <taxon>Bacillota</taxon>
        <taxon>Bacilli</taxon>
        <taxon>Lactobacillales</taxon>
        <taxon>Lactobacillaceae</taxon>
        <taxon>Liquorilactobacillus</taxon>
    </lineage>
</organism>
<dbReference type="RefSeq" id="WP_156648678.1">
    <property type="nucleotide sequence ID" value="NZ_WERQ01000018.1"/>
</dbReference>
<evidence type="ECO:0000313" key="1">
    <source>
        <dbReference type="EMBL" id="KRN26461.1"/>
    </source>
</evidence>
<dbReference type="Proteomes" id="UP000051727">
    <property type="component" value="Unassembled WGS sequence"/>
</dbReference>